<evidence type="ECO:0000256" key="4">
    <source>
        <dbReference type="ARBA" id="ARBA00022839"/>
    </source>
</evidence>
<dbReference type="PANTHER" id="PTHR30231:SF41">
    <property type="entry name" value="DNA POLYMERASE III SUBUNIT EPSILON"/>
    <property type="match status" value="1"/>
</dbReference>
<evidence type="ECO:0000259" key="8">
    <source>
        <dbReference type="PROSITE" id="PS51193"/>
    </source>
</evidence>
<organism evidence="9 10">
    <name type="scientific">Candidatus Vagococcus giribetii</name>
    <dbReference type="NCBI Taxonomy" id="2230876"/>
    <lineage>
        <taxon>Bacteria</taxon>
        <taxon>Bacillati</taxon>
        <taxon>Bacillota</taxon>
        <taxon>Bacilli</taxon>
        <taxon>Lactobacillales</taxon>
        <taxon>Enterococcaceae</taxon>
        <taxon>Vagococcus</taxon>
    </lineage>
</organism>
<dbReference type="InterPro" id="IPR036397">
    <property type="entry name" value="RNaseH_sf"/>
</dbReference>
<dbReference type="InterPro" id="IPR027417">
    <property type="entry name" value="P-loop_NTPase"/>
</dbReference>
<dbReference type="Gene3D" id="3.30.420.10">
    <property type="entry name" value="Ribonuclease H-like superfamily/Ribonuclease H"/>
    <property type="match status" value="1"/>
</dbReference>
<accession>A0ABS3HU91</accession>
<dbReference type="SMART" id="SM00491">
    <property type="entry name" value="HELICc2"/>
    <property type="match status" value="1"/>
</dbReference>
<evidence type="ECO:0000256" key="6">
    <source>
        <dbReference type="HAMAP-Rule" id="MF_02206"/>
    </source>
</evidence>
<dbReference type="InterPro" id="IPR012337">
    <property type="entry name" value="RNaseH-like_sf"/>
</dbReference>
<dbReference type="EMBL" id="JAFLVX010000022">
    <property type="protein sequence ID" value="MBO0477274.1"/>
    <property type="molecule type" value="Genomic_DNA"/>
</dbReference>
<dbReference type="SUPFAM" id="SSF53098">
    <property type="entry name" value="Ribonuclease H-like"/>
    <property type="match status" value="1"/>
</dbReference>
<feature type="short sequence motif" description="DEAH box" evidence="6">
    <location>
        <begin position="462"/>
        <end position="465"/>
    </location>
</feature>
<feature type="binding site" evidence="6">
    <location>
        <begin position="286"/>
        <end position="293"/>
    </location>
    <ligand>
        <name>ATP</name>
        <dbReference type="ChEBI" id="CHEBI:30616"/>
    </ligand>
</feature>
<dbReference type="GO" id="GO:0004386">
    <property type="term" value="F:helicase activity"/>
    <property type="evidence" value="ECO:0007669"/>
    <property type="project" value="UniProtKB-KW"/>
</dbReference>
<dbReference type="InterPro" id="IPR006310">
    <property type="entry name" value="DinG"/>
</dbReference>
<dbReference type="InterPro" id="IPR013520">
    <property type="entry name" value="Ribonucl_H"/>
</dbReference>
<dbReference type="CDD" id="cd06127">
    <property type="entry name" value="DEDDh"/>
    <property type="match status" value="1"/>
</dbReference>
<dbReference type="Pfam" id="PF13307">
    <property type="entry name" value="Helicase_C_2"/>
    <property type="match status" value="1"/>
</dbReference>
<keyword evidence="10" id="KW-1185">Reference proteome</keyword>
<dbReference type="NCBIfam" id="TIGR00573">
    <property type="entry name" value="dnaq"/>
    <property type="match status" value="1"/>
</dbReference>
<dbReference type="RefSeq" id="WP_206967091.1">
    <property type="nucleotide sequence ID" value="NZ_JAFLVX010000022.1"/>
</dbReference>
<comment type="similarity">
    <text evidence="6 7">Belongs to the helicase family. DinG subfamily. Type 2 sub-subfamily.</text>
</comment>
<evidence type="ECO:0000256" key="2">
    <source>
        <dbReference type="ARBA" id="ARBA00022741"/>
    </source>
</evidence>
<dbReference type="InterPro" id="IPR006555">
    <property type="entry name" value="ATP-dep_Helicase_C"/>
</dbReference>
<keyword evidence="2 6" id="KW-0547">Nucleotide-binding</keyword>
<keyword evidence="5 6" id="KW-0067">ATP-binding</keyword>
<evidence type="ECO:0000256" key="3">
    <source>
        <dbReference type="ARBA" id="ARBA00022801"/>
    </source>
</evidence>
<protein>
    <recommendedName>
        <fullName evidence="6 7">3'-5' exonuclease DinG</fullName>
        <ecNumber evidence="6 7">3.1.-.-</ecNumber>
    </recommendedName>
</protein>
<dbReference type="Pfam" id="PF00929">
    <property type="entry name" value="RNase_T"/>
    <property type="match status" value="1"/>
</dbReference>
<comment type="function">
    <text evidence="6 7">3'-5' exonuclease.</text>
</comment>
<keyword evidence="3 6" id="KW-0378">Hydrolase</keyword>
<dbReference type="EC" id="3.1.-.-" evidence="6 7"/>
<keyword evidence="4 6" id="KW-0269">Exonuclease</keyword>
<keyword evidence="9" id="KW-0347">Helicase</keyword>
<proteinExistence type="inferred from homology"/>
<dbReference type="HAMAP" id="MF_02206">
    <property type="entry name" value="DinG_exonucl"/>
    <property type="match status" value="1"/>
</dbReference>
<dbReference type="PROSITE" id="PS51193">
    <property type="entry name" value="HELICASE_ATP_BIND_2"/>
    <property type="match status" value="1"/>
</dbReference>
<evidence type="ECO:0000256" key="5">
    <source>
        <dbReference type="ARBA" id="ARBA00022840"/>
    </source>
</evidence>
<dbReference type="SMART" id="SM00479">
    <property type="entry name" value="EXOIII"/>
    <property type="match status" value="1"/>
</dbReference>
<gene>
    <name evidence="6 7" type="primary">dinG</name>
    <name evidence="9" type="ORF">DOK76_09335</name>
</gene>
<dbReference type="InterPro" id="IPR006054">
    <property type="entry name" value="DnaQ"/>
</dbReference>
<dbReference type="PANTHER" id="PTHR30231">
    <property type="entry name" value="DNA POLYMERASE III SUBUNIT EPSILON"/>
    <property type="match status" value="1"/>
</dbReference>
<comment type="caution">
    <text evidence="9">The sequence shown here is derived from an EMBL/GenBank/DDBJ whole genome shotgun (WGS) entry which is preliminary data.</text>
</comment>
<evidence type="ECO:0000313" key="10">
    <source>
        <dbReference type="Proteomes" id="UP000664857"/>
    </source>
</evidence>
<evidence type="ECO:0000313" key="9">
    <source>
        <dbReference type="EMBL" id="MBO0477274.1"/>
    </source>
</evidence>
<sequence length="919" mass="105893">MKDKTIYAVVDIETTGTSTEKDKIIQFACVLVQNREIINHFSTDVNPLQKIPKHIEQLTGISNQQVAMAPYFEDIAPIIKTLLSDCVFVAHNVYFDFAFLNSEFKRSGEETLVMPCIDTVELAQILYPKSQGFRVADLAEYFDISHENPHQALSDATVTAEIFIQLHRQIETIPYVTLKKMAELSVYLGVDNHLLFQEALKNKESHPLNQLLDQVKTIDMVSLKIKNYQFQEKKVESDLVYPVNLEEKEALLNGEFSFRDEQIKMMDKIAAFVANSPEKKNLMVEAATGTGKSLGYLFPLSFNLRKPITISTSTIMLQEQLLEESIPQLETIISREVIGLIVKSSRHFIDLHRFYQTLLAEPNHQKQYIINQMAVLNWLRETETGDLDELNLNKNHLFFEHIEHRGLHTLKKDSLFFEEDFLRFLEVKKQVADLILINHAFLCEDSFRQESLLPESSILVIDEAHKLVHTLEDKQLVRVSFRRLYSLLKKMREIDDLKEHAPTLKNTDWLHQLELLPILSVEGRDDLQWLETFMMSTSGLSTSHPEKDMSCLGEYSEWPIAMKKNVKELMTIIREMNEVIDCVLVPISGLMKQLNGADLFTWLEYANVLTAFKEESQKLIAYFKHEENEQTRLIGLEKQHLVLKAINFEKISIQETTWYNKFDKLIFTSGTLQLDIASDYFENQLDLPEPEKLLLGENFCYENQAELLVVTDFNDQDSGNFKKYIAYLAHSVRDIYLSQTKSMLVLFTSHQVLQAVYQELNNELAQEEVELFAQGITGTKEKIAKRFAQSSGGIILGANSFWEGVDFNLPDLDIIVMTKLPFDPPKRPLIEAKYRYLEQQGKNPFYDEAIPQAGSRLRQGLGRLLRSETDKGIVVVLDSRMTLSSYSTKLLNYLPKGLKVTNHSLEETLAEMTRFFTEK</sequence>
<dbReference type="NCBIfam" id="TIGR01407">
    <property type="entry name" value="dinG_rel"/>
    <property type="match status" value="1"/>
</dbReference>
<evidence type="ECO:0000256" key="7">
    <source>
        <dbReference type="RuleBase" id="RU364106"/>
    </source>
</evidence>
<reference evidence="9 10" key="1">
    <citation type="submission" date="2021-03" db="EMBL/GenBank/DDBJ databases">
        <title>Enterococcal diversity collection.</title>
        <authorList>
            <person name="Gilmore M.S."/>
            <person name="Schwartzman J."/>
            <person name="Van Tyne D."/>
            <person name="Martin M."/>
            <person name="Earl A.M."/>
            <person name="Manson A.L."/>
            <person name="Straub T."/>
            <person name="Salamzade R."/>
            <person name="Saavedra J."/>
            <person name="Lebreton F."/>
            <person name="Prichula J."/>
            <person name="Schaufler K."/>
            <person name="Gaca A."/>
            <person name="Sgardioli B."/>
            <person name="Wagenaar J."/>
            <person name="Strong T."/>
        </authorList>
    </citation>
    <scope>NUCLEOTIDE SEQUENCE [LARGE SCALE GENOMIC DNA]</scope>
    <source>
        <strain evidence="9 10">DIV0080</strain>
    </source>
</reference>
<feature type="domain" description="Helicase ATP-binding" evidence="8">
    <location>
        <begin position="248"/>
        <end position="551"/>
    </location>
</feature>
<dbReference type="Gene3D" id="3.40.50.300">
    <property type="entry name" value="P-loop containing nucleotide triphosphate hydrolases"/>
    <property type="match status" value="2"/>
</dbReference>
<evidence type="ECO:0000256" key="1">
    <source>
        <dbReference type="ARBA" id="ARBA00022722"/>
    </source>
</evidence>
<dbReference type="Proteomes" id="UP000664857">
    <property type="component" value="Unassembled WGS sequence"/>
</dbReference>
<dbReference type="SUPFAM" id="SSF52540">
    <property type="entry name" value="P-loop containing nucleoside triphosphate hydrolases"/>
    <property type="match status" value="1"/>
</dbReference>
<keyword evidence="1 6" id="KW-0540">Nuclease</keyword>
<name>A0ABS3HU91_9ENTE</name>
<dbReference type="InterPro" id="IPR014013">
    <property type="entry name" value="Helic_SF1/SF2_ATP-bd_DinG/Rad3"/>
</dbReference>